<comment type="caution">
    <text evidence="2">The sequence shown here is derived from an EMBL/GenBank/DDBJ whole genome shotgun (WGS) entry which is preliminary data.</text>
</comment>
<keyword evidence="3" id="KW-1185">Reference proteome</keyword>
<gene>
    <name evidence="2" type="ORF">M569_01089</name>
</gene>
<proteinExistence type="predicted"/>
<dbReference type="OrthoDB" id="1681166at2759"/>
<organism evidence="2 3">
    <name type="scientific">Genlisea aurea</name>
    <dbReference type="NCBI Taxonomy" id="192259"/>
    <lineage>
        <taxon>Eukaryota</taxon>
        <taxon>Viridiplantae</taxon>
        <taxon>Streptophyta</taxon>
        <taxon>Embryophyta</taxon>
        <taxon>Tracheophyta</taxon>
        <taxon>Spermatophyta</taxon>
        <taxon>Magnoliopsida</taxon>
        <taxon>eudicotyledons</taxon>
        <taxon>Gunneridae</taxon>
        <taxon>Pentapetalae</taxon>
        <taxon>asterids</taxon>
        <taxon>lamiids</taxon>
        <taxon>Lamiales</taxon>
        <taxon>Lentibulariaceae</taxon>
        <taxon>Genlisea</taxon>
    </lineage>
</organism>
<evidence type="ECO:0000313" key="2">
    <source>
        <dbReference type="EMBL" id="EPS73667.1"/>
    </source>
</evidence>
<feature type="non-terminal residue" evidence="2">
    <location>
        <position position="120"/>
    </location>
</feature>
<evidence type="ECO:0000256" key="1">
    <source>
        <dbReference type="SAM" id="MobiDB-lite"/>
    </source>
</evidence>
<protein>
    <submittedName>
        <fullName evidence="2">Uncharacterized protein</fullName>
    </submittedName>
</protein>
<dbReference type="EMBL" id="AUSU01000355">
    <property type="protein sequence ID" value="EPS73667.1"/>
    <property type="molecule type" value="Genomic_DNA"/>
</dbReference>
<name>S8ELW6_9LAMI</name>
<sequence>LQCVLEWCQRSSQCPMCWQAISLKDPSCQELLETVENERNLQMNPPRSTAIFHHPTLGDFELQHFPVNASESELEERIIQHLAAAAAMDRARQLATREGRSRAASQGGRPHYLVLSTLPN</sequence>
<feature type="non-terminal residue" evidence="2">
    <location>
        <position position="1"/>
    </location>
</feature>
<reference evidence="2 3" key="1">
    <citation type="journal article" date="2013" name="BMC Genomics">
        <title>The miniature genome of a carnivorous plant Genlisea aurea contains a low number of genes and short non-coding sequences.</title>
        <authorList>
            <person name="Leushkin E.V."/>
            <person name="Sutormin R.A."/>
            <person name="Nabieva E.R."/>
            <person name="Penin A.A."/>
            <person name="Kondrashov A.S."/>
            <person name="Logacheva M.D."/>
        </authorList>
    </citation>
    <scope>NUCLEOTIDE SEQUENCE [LARGE SCALE GENOMIC DNA]</scope>
</reference>
<dbReference type="Proteomes" id="UP000015453">
    <property type="component" value="Unassembled WGS sequence"/>
</dbReference>
<feature type="region of interest" description="Disordered" evidence="1">
    <location>
        <begin position="96"/>
        <end position="120"/>
    </location>
</feature>
<accession>S8ELW6</accession>
<dbReference type="AlphaFoldDB" id="S8ELW6"/>
<evidence type="ECO:0000313" key="3">
    <source>
        <dbReference type="Proteomes" id="UP000015453"/>
    </source>
</evidence>